<feature type="region of interest" description="Disordered" evidence="1">
    <location>
        <begin position="36"/>
        <end position="59"/>
    </location>
</feature>
<gene>
    <name evidence="2" type="ORF">A9200_14410</name>
</gene>
<dbReference type="STRING" id="1836467.BTR34_16235"/>
<accession>A0A1B7ZD08</accession>
<reference evidence="3" key="1">
    <citation type="submission" date="2016-06" db="EMBL/GenBank/DDBJ databases">
        <authorList>
            <person name="Zhan P."/>
        </authorList>
    </citation>
    <scope>NUCLEOTIDE SEQUENCE [LARGE SCALE GENOMIC DNA]</scope>
    <source>
        <strain evidence="3">T28</strain>
    </source>
</reference>
<sequence length="146" mass="16611">MDTKYYTCHFCHKEFDPKRRYVQKFCSDNCRSKAHHQRKKKETLLPTSEIKPIDNGPNIKNKVEGMSLPGIGNATAGALAAGVLKNVFTDPKDRPATKGDILALRRSNQRYQSILNLPGRPDGTLPYFDMETKMVVYLRPNKSLTR</sequence>
<evidence type="ECO:0000313" key="2">
    <source>
        <dbReference type="EMBL" id="OBR41013.1"/>
    </source>
</evidence>
<dbReference type="EMBL" id="LZFP01000004">
    <property type="protein sequence ID" value="OBR41013.1"/>
    <property type="molecule type" value="Genomic_DNA"/>
</dbReference>
<keyword evidence="3" id="KW-1185">Reference proteome</keyword>
<dbReference type="Proteomes" id="UP000092164">
    <property type="component" value="Unassembled WGS sequence"/>
</dbReference>
<dbReference type="KEGG" id="mart:BTR34_16235"/>
<name>A0A1B7ZD08_9FLAO</name>
<proteinExistence type="predicted"/>
<evidence type="ECO:0000256" key="1">
    <source>
        <dbReference type="SAM" id="MobiDB-lite"/>
    </source>
</evidence>
<evidence type="ECO:0000313" key="3">
    <source>
        <dbReference type="Proteomes" id="UP000092164"/>
    </source>
</evidence>
<comment type="caution">
    <text evidence="2">The sequence shown here is derived from an EMBL/GenBank/DDBJ whole genome shotgun (WGS) entry which is preliminary data.</text>
</comment>
<organism evidence="2 3">
    <name type="scientific">Maribacter hydrothermalis</name>
    <dbReference type="NCBI Taxonomy" id="1836467"/>
    <lineage>
        <taxon>Bacteria</taxon>
        <taxon>Pseudomonadati</taxon>
        <taxon>Bacteroidota</taxon>
        <taxon>Flavobacteriia</taxon>
        <taxon>Flavobacteriales</taxon>
        <taxon>Flavobacteriaceae</taxon>
        <taxon>Maribacter</taxon>
    </lineage>
</organism>
<protein>
    <submittedName>
        <fullName evidence="2">Uncharacterized protein</fullName>
    </submittedName>
</protein>
<dbReference type="AlphaFoldDB" id="A0A1B7ZD08"/>